<dbReference type="InterPro" id="IPR024654">
    <property type="entry name" value="Calcineurin-like_PHP_lpxH"/>
</dbReference>
<dbReference type="PIRSF" id="PIRSF000883">
    <property type="entry name" value="Pesterase_MJ0912"/>
    <property type="match status" value="1"/>
</dbReference>
<sequence>MGVESIVKALIISDIHSNVYSLEAIRKAEQDCDLIYCAGDLVDYGPFPREVIEWVHKNDVICVRGNHDDTIIDLYRNGNGGHDVAEDAIKWAHYNARLLGEAEISFLESMPVYRTFEMDGYSYTMQHLYDNYLTIDSLPKYDAFWAERNGGTTEAAGNRRIIFGHTHRRCIHYLSDTSLWLNPGSVSYRRRDDASKEAHYFTITDGEIAMKSLVYDRTPLLKAAQKMQLKEDDMRVAYFFFG</sequence>
<evidence type="ECO:0000256" key="1">
    <source>
        <dbReference type="ARBA" id="ARBA00008950"/>
    </source>
</evidence>
<dbReference type="Proteomes" id="UP000245202">
    <property type="component" value="Unassembled WGS sequence"/>
</dbReference>
<evidence type="ECO:0000259" key="2">
    <source>
        <dbReference type="Pfam" id="PF12850"/>
    </source>
</evidence>
<dbReference type="EMBL" id="BDQX01000390">
    <property type="protein sequence ID" value="GBG11251.1"/>
    <property type="molecule type" value="Genomic_DNA"/>
</dbReference>
<dbReference type="AlphaFoldDB" id="A0A2R5F4U6"/>
<comment type="similarity">
    <text evidence="1">Belongs to the metallophosphoesterase superfamily. YfcE family.</text>
</comment>
<dbReference type="InterPro" id="IPR011152">
    <property type="entry name" value="Pesterase_MJ0912"/>
</dbReference>
<feature type="domain" description="Calcineurin-like phosphoesterase" evidence="2">
    <location>
        <begin position="9"/>
        <end position="194"/>
    </location>
</feature>
<evidence type="ECO:0000313" key="4">
    <source>
        <dbReference type="Proteomes" id="UP000245202"/>
    </source>
</evidence>
<dbReference type="GO" id="GO:0016791">
    <property type="term" value="F:phosphatase activity"/>
    <property type="evidence" value="ECO:0007669"/>
    <property type="project" value="TreeGrafter"/>
</dbReference>
<organism evidence="3 4">
    <name type="scientific">Paenibacillus agaridevorans</name>
    <dbReference type="NCBI Taxonomy" id="171404"/>
    <lineage>
        <taxon>Bacteria</taxon>
        <taxon>Bacillati</taxon>
        <taxon>Bacillota</taxon>
        <taxon>Bacilli</taxon>
        <taxon>Bacillales</taxon>
        <taxon>Paenibacillaceae</taxon>
        <taxon>Paenibacillus</taxon>
    </lineage>
</organism>
<name>A0A2R5F4U6_9BACL</name>
<gene>
    <name evidence="3" type="ORF">PAT3040_06044</name>
</gene>
<proteinExistence type="inferred from homology"/>
<keyword evidence="4" id="KW-1185">Reference proteome</keyword>
<dbReference type="GO" id="GO:0005737">
    <property type="term" value="C:cytoplasm"/>
    <property type="evidence" value="ECO:0007669"/>
    <property type="project" value="TreeGrafter"/>
</dbReference>
<dbReference type="PANTHER" id="PTHR42850">
    <property type="entry name" value="METALLOPHOSPHOESTERASE"/>
    <property type="match status" value="1"/>
</dbReference>
<comment type="caution">
    <text evidence="3">The sequence shown here is derived from an EMBL/GenBank/DDBJ whole genome shotgun (WGS) entry which is preliminary data.</text>
</comment>
<dbReference type="InterPro" id="IPR050126">
    <property type="entry name" value="Ap4A_hydrolase"/>
</dbReference>
<dbReference type="Gene3D" id="3.60.21.10">
    <property type="match status" value="1"/>
</dbReference>
<reference evidence="3 4" key="1">
    <citation type="submission" date="2017-08" db="EMBL/GenBank/DDBJ databases">
        <title>Substantial Increase in Enzyme Production by Combined Drug-Resistance Mutations in Paenibacillus agaridevorans.</title>
        <authorList>
            <person name="Tanaka Y."/>
            <person name="Funane K."/>
            <person name="Hosaka T."/>
            <person name="Shiwa Y."/>
            <person name="Fujita N."/>
            <person name="Miyazaki T."/>
            <person name="Yoshikawa H."/>
            <person name="Murakami K."/>
            <person name="Kasahara K."/>
            <person name="Inaoka T."/>
            <person name="Hiraga Y."/>
            <person name="Ochi K."/>
        </authorList>
    </citation>
    <scope>NUCLEOTIDE SEQUENCE [LARGE SCALE GENOMIC DNA]</scope>
    <source>
        <strain evidence="3 4">T-3040</strain>
    </source>
</reference>
<dbReference type="SUPFAM" id="SSF56300">
    <property type="entry name" value="Metallo-dependent phosphatases"/>
    <property type="match status" value="1"/>
</dbReference>
<dbReference type="Pfam" id="PF12850">
    <property type="entry name" value="Metallophos_2"/>
    <property type="match status" value="1"/>
</dbReference>
<dbReference type="InterPro" id="IPR029052">
    <property type="entry name" value="Metallo-depent_PP-like"/>
</dbReference>
<dbReference type="PANTHER" id="PTHR42850:SF2">
    <property type="entry name" value="BLL5683 PROTEIN"/>
    <property type="match status" value="1"/>
</dbReference>
<protein>
    <submittedName>
        <fullName evidence="3">Metallophosphoesterase</fullName>
    </submittedName>
</protein>
<accession>A0A2R5F4U6</accession>
<evidence type="ECO:0000313" key="3">
    <source>
        <dbReference type="EMBL" id="GBG11251.1"/>
    </source>
</evidence>